<evidence type="ECO:0000313" key="2">
    <source>
        <dbReference type="Proteomes" id="UP000012371"/>
    </source>
</evidence>
<dbReference type="AlphaFoldDB" id="N1W2E6"/>
<evidence type="ECO:0000313" key="1">
    <source>
        <dbReference type="EMBL" id="EMY61821.1"/>
    </source>
</evidence>
<reference evidence="1" key="1">
    <citation type="submission" date="2013-03" db="EMBL/GenBank/DDBJ databases">
        <authorList>
            <person name="Harkins D.M."/>
            <person name="Durkin A.S."/>
            <person name="Brinkac L.M."/>
            <person name="Haft D.H."/>
            <person name="Selengut J.D."/>
            <person name="Sanka R."/>
            <person name="DePew J."/>
            <person name="Purushe J."/>
            <person name="Hartskeerl R.A."/>
            <person name="Ahmed A."/>
            <person name="van der Linden H."/>
            <person name="Goris M.G.A."/>
            <person name="Vinetz J.M."/>
            <person name="Sutton G.G."/>
            <person name="Nierman W.C."/>
            <person name="Fouts D.E."/>
        </authorList>
    </citation>
    <scope>NUCLEOTIDE SEQUENCE [LARGE SCALE GENOMIC DNA]</scope>
    <source>
        <strain evidence="1">LT 11-33</strain>
    </source>
</reference>
<sequence>MVNFVFYKIQAKFKNLPMSFSSQGQLIDSNNLTLDFATVVLP</sequence>
<dbReference type="EMBL" id="AOGW02000010">
    <property type="protein sequence ID" value="EMY61821.1"/>
    <property type="molecule type" value="Genomic_DNA"/>
</dbReference>
<organism evidence="1 2">
    <name type="scientific">Leptospira terpstrae serovar Hualin str. LT 11-33 = ATCC 700639</name>
    <dbReference type="NCBI Taxonomy" id="1257025"/>
    <lineage>
        <taxon>Bacteria</taxon>
        <taxon>Pseudomonadati</taxon>
        <taxon>Spirochaetota</taxon>
        <taxon>Spirochaetia</taxon>
        <taxon>Leptospirales</taxon>
        <taxon>Leptospiraceae</taxon>
        <taxon>Leptospira</taxon>
    </lineage>
</organism>
<dbReference type="Proteomes" id="UP000012371">
    <property type="component" value="Unassembled WGS sequence"/>
</dbReference>
<gene>
    <name evidence="1" type="ORF">LEP1GSC203_1375</name>
</gene>
<name>N1W2E6_9LEPT</name>
<accession>N1W2E6</accession>
<proteinExistence type="predicted"/>
<comment type="caution">
    <text evidence="1">The sequence shown here is derived from an EMBL/GenBank/DDBJ whole genome shotgun (WGS) entry which is preliminary data.</text>
</comment>
<protein>
    <submittedName>
        <fullName evidence="1">Uncharacterized protein</fullName>
    </submittedName>
</protein>
<keyword evidence="2" id="KW-1185">Reference proteome</keyword>